<gene>
    <name evidence="1" type="ORF">RW1_045_00230</name>
</gene>
<evidence type="ECO:0000313" key="2">
    <source>
        <dbReference type="Proteomes" id="UP000019491"/>
    </source>
</evidence>
<dbReference type="AlphaFoldDB" id="X0PWR7"/>
<proteinExistence type="predicted"/>
<dbReference type="EMBL" id="BAWF01000045">
    <property type="protein sequence ID" value="GAF47768.1"/>
    <property type="molecule type" value="Genomic_DNA"/>
</dbReference>
<organism evidence="1 2">
    <name type="scientific">Rhodococcus wratislaviensis NBRC 100605</name>
    <dbReference type="NCBI Taxonomy" id="1219028"/>
    <lineage>
        <taxon>Bacteria</taxon>
        <taxon>Bacillati</taxon>
        <taxon>Actinomycetota</taxon>
        <taxon>Actinomycetes</taxon>
        <taxon>Mycobacteriales</taxon>
        <taxon>Nocardiaceae</taxon>
        <taxon>Rhodococcus</taxon>
    </lineage>
</organism>
<evidence type="ECO:0000313" key="1">
    <source>
        <dbReference type="EMBL" id="GAF47768.1"/>
    </source>
</evidence>
<protein>
    <submittedName>
        <fullName evidence="1">Uncharacterized protein</fullName>
    </submittedName>
</protein>
<dbReference type="Proteomes" id="UP000019491">
    <property type="component" value="Unassembled WGS sequence"/>
</dbReference>
<accession>X0PWR7</accession>
<reference evidence="1 2" key="1">
    <citation type="submission" date="2014-02" db="EMBL/GenBank/DDBJ databases">
        <title>Whole genome shotgun sequence of Rhodococcus wratislaviensis NBRC 100605.</title>
        <authorList>
            <person name="Hosoyama A."/>
            <person name="Tsuchikane K."/>
            <person name="Yoshida I."/>
            <person name="Ohji S."/>
            <person name="Ichikawa N."/>
            <person name="Yamazoe A."/>
            <person name="Fujita N."/>
        </authorList>
    </citation>
    <scope>NUCLEOTIDE SEQUENCE [LARGE SCALE GENOMIC DNA]</scope>
    <source>
        <strain evidence="1 2">NBRC 100605</strain>
    </source>
</reference>
<sequence>MTLTMRGPMSTDQTNSRLTPIPHLLTLEELEPSNLGPSDRTTELQFYLPRRGGSRTPLAAPDKSEGGRWVKSNICARRELIDTGTLRRRTLVESSKA</sequence>
<keyword evidence="2" id="KW-1185">Reference proteome</keyword>
<comment type="caution">
    <text evidence="1">The sequence shown here is derived from an EMBL/GenBank/DDBJ whole genome shotgun (WGS) entry which is preliminary data.</text>
</comment>
<name>X0PWR7_RHOWR</name>